<comment type="caution">
    <text evidence="2">The sequence shown here is derived from an EMBL/GenBank/DDBJ whole genome shotgun (WGS) entry which is preliminary data.</text>
</comment>
<dbReference type="OrthoDB" id="9805336at2"/>
<evidence type="ECO:0000259" key="1">
    <source>
        <dbReference type="Pfam" id="PF18990"/>
    </source>
</evidence>
<sequence length="492" mass="54198">MPFRVMLSRAAGFLCIITISLLQPHKVQAQLSFGGYAGSHYAGIHGVPSNPASAAATHYKWDVNIGGLDASVGNTYARFPRSIILHPPDSTGAMKRNVNYFLDSAANPGKKQFGWGNMDVMMPSVLYSIDENQSVAFTWRIRAMGNVGNVKTDVANFFGLDFPNKQLIGQNYDMELANGSFHWWNEFGFTYASVIKDDGEHRLKGGVTLKLLSGIAAGYAQVEGASFVMNAAHSADITRGTMKMGYSQGLNDWEKPTLSNYKMFGNLGFGMDLGIVYEWRDEVDGLQGYDDDQWNPEADDYRMRLGVSITDLGGITYKKNPNSKDLDLRTTGIDPSNIGIKKGEGWQQYYRRISQYFTPIASKDKFTMNTPAALNVMLDYNVDGRIFVNAKGVMALTSGKSDPSKTYAMTQLQVTPRIDGQHFGAYLPLEINAHGQFDAGVGFRAGPLVIGSSTMLSNLFQKNKNRMDGFIALRIVPIRFGQTKLGCPAAQF</sequence>
<protein>
    <recommendedName>
        <fullName evidence="1">DUF5723 domain-containing protein</fullName>
    </recommendedName>
</protein>
<dbReference type="InterPro" id="IPR043781">
    <property type="entry name" value="DUF5723"/>
</dbReference>
<proteinExistence type="predicted"/>
<evidence type="ECO:0000313" key="2">
    <source>
        <dbReference type="EMBL" id="MVT43820.1"/>
    </source>
</evidence>
<dbReference type="Pfam" id="PF18990">
    <property type="entry name" value="DUF5723"/>
    <property type="match status" value="1"/>
</dbReference>
<accession>A0A6N8JF23</accession>
<dbReference type="AlphaFoldDB" id="A0A6N8JF23"/>
<gene>
    <name evidence="2" type="ORF">GO495_24715</name>
</gene>
<reference evidence="2 3" key="1">
    <citation type="submission" date="2019-12" db="EMBL/GenBank/DDBJ databases">
        <title>The draft genomic sequence of strain Chitinophaga oryziterrae JCM 16595.</title>
        <authorList>
            <person name="Zhang X."/>
        </authorList>
    </citation>
    <scope>NUCLEOTIDE SEQUENCE [LARGE SCALE GENOMIC DNA]</scope>
    <source>
        <strain evidence="2 3">JCM 16595</strain>
    </source>
</reference>
<dbReference type="EMBL" id="WRXO01000009">
    <property type="protein sequence ID" value="MVT43820.1"/>
    <property type="molecule type" value="Genomic_DNA"/>
</dbReference>
<dbReference type="Proteomes" id="UP000468388">
    <property type="component" value="Unassembled WGS sequence"/>
</dbReference>
<keyword evidence="3" id="KW-1185">Reference proteome</keyword>
<dbReference type="RefSeq" id="WP_157302636.1">
    <property type="nucleotide sequence ID" value="NZ_BAAAZB010000001.1"/>
</dbReference>
<name>A0A6N8JF23_9BACT</name>
<evidence type="ECO:0000313" key="3">
    <source>
        <dbReference type="Proteomes" id="UP000468388"/>
    </source>
</evidence>
<feature type="domain" description="DUF5723" evidence="1">
    <location>
        <begin position="51"/>
        <end position="452"/>
    </location>
</feature>
<organism evidence="2 3">
    <name type="scientific">Chitinophaga oryziterrae</name>
    <dbReference type="NCBI Taxonomy" id="1031224"/>
    <lineage>
        <taxon>Bacteria</taxon>
        <taxon>Pseudomonadati</taxon>
        <taxon>Bacteroidota</taxon>
        <taxon>Chitinophagia</taxon>
        <taxon>Chitinophagales</taxon>
        <taxon>Chitinophagaceae</taxon>
        <taxon>Chitinophaga</taxon>
    </lineage>
</organism>